<gene>
    <name evidence="2" type="ordered locus">Caul_1845</name>
</gene>
<dbReference type="KEGG" id="cak:Caul_1845"/>
<dbReference type="SUPFAM" id="SSF51197">
    <property type="entry name" value="Clavaminate synthase-like"/>
    <property type="match status" value="1"/>
</dbReference>
<dbReference type="HOGENOM" id="CLU_825764_0_0_5"/>
<proteinExistence type="predicted"/>
<dbReference type="InterPro" id="IPR003347">
    <property type="entry name" value="JmjC_dom"/>
</dbReference>
<dbReference type="EMBL" id="CP000927">
    <property type="protein sequence ID" value="ABZ70974.1"/>
    <property type="molecule type" value="Genomic_DNA"/>
</dbReference>
<sequence>MTLSFPPLEERSNVTREILRAEIVPAYRPVVLRGFASDWPAVRAGREGGQAVAAYLKGFDNGAPVEAFVGPPEIGGTFFYSEAERAVNFERRPGGISAILDDILALGDQTGPPTIYVGSTPTPRALPGFAEANSHDLLAVPVEPRVWFGNAATAQTHYDMADNVAVVVAGRRCFTLFPPEQTANLYVGPLDFTLAGQPISMVRLEAPDLDRFPRFAEAAKHGLTAELEPGDAIYIPTAWWHHVRSLDRLNVLVNYWWRDLPPEAGTPFAVLLHGLLAVRHLPPAQRAAWRAIFDHYLFEADPAAHLPEDRRGVLGPLTPRLAQNIRAFLKRALG</sequence>
<name>B0T4M2_CAUSK</name>
<dbReference type="PANTHER" id="PTHR12461:SF105">
    <property type="entry name" value="HYPOXIA-INDUCIBLE FACTOR 1-ALPHA INHIBITOR"/>
    <property type="match status" value="1"/>
</dbReference>
<reference evidence="2" key="1">
    <citation type="submission" date="2008-01" db="EMBL/GenBank/DDBJ databases">
        <title>Complete sequence of chromosome of Caulobacter sp. K31.</title>
        <authorList>
            <consortium name="US DOE Joint Genome Institute"/>
            <person name="Copeland A."/>
            <person name="Lucas S."/>
            <person name="Lapidus A."/>
            <person name="Barry K."/>
            <person name="Glavina del Rio T."/>
            <person name="Dalin E."/>
            <person name="Tice H."/>
            <person name="Pitluck S."/>
            <person name="Bruce D."/>
            <person name="Goodwin L."/>
            <person name="Thompson L.S."/>
            <person name="Brettin T."/>
            <person name="Detter J.C."/>
            <person name="Han C."/>
            <person name="Schmutz J."/>
            <person name="Larimer F."/>
            <person name="Land M."/>
            <person name="Hauser L."/>
            <person name="Kyrpides N."/>
            <person name="Kim E."/>
            <person name="Stephens C."/>
            <person name="Richardson P."/>
        </authorList>
    </citation>
    <scope>NUCLEOTIDE SEQUENCE [LARGE SCALE GENOMIC DNA]</scope>
    <source>
        <strain evidence="2">K31</strain>
    </source>
</reference>
<feature type="domain" description="JmjC" evidence="1">
    <location>
        <begin position="109"/>
        <end position="272"/>
    </location>
</feature>
<dbReference type="PROSITE" id="PS51184">
    <property type="entry name" value="JMJC"/>
    <property type="match status" value="1"/>
</dbReference>
<dbReference type="Pfam" id="PF13621">
    <property type="entry name" value="Cupin_8"/>
    <property type="match status" value="1"/>
</dbReference>
<organism evidence="2">
    <name type="scientific">Caulobacter sp. (strain K31)</name>
    <dbReference type="NCBI Taxonomy" id="366602"/>
    <lineage>
        <taxon>Bacteria</taxon>
        <taxon>Pseudomonadati</taxon>
        <taxon>Pseudomonadota</taxon>
        <taxon>Alphaproteobacteria</taxon>
        <taxon>Caulobacterales</taxon>
        <taxon>Caulobacteraceae</taxon>
        <taxon>Caulobacter</taxon>
    </lineage>
</organism>
<protein>
    <submittedName>
        <fullName evidence="2">Transcription factor jumonji jmjC domain protein</fullName>
    </submittedName>
</protein>
<evidence type="ECO:0000259" key="1">
    <source>
        <dbReference type="PROSITE" id="PS51184"/>
    </source>
</evidence>
<dbReference type="InterPro" id="IPR041667">
    <property type="entry name" value="Cupin_8"/>
</dbReference>
<dbReference type="OrthoDB" id="479699at2"/>
<dbReference type="SMART" id="SM00558">
    <property type="entry name" value="JmjC"/>
    <property type="match status" value="1"/>
</dbReference>
<accession>B0T4M2</accession>
<dbReference type="Gene3D" id="2.60.120.650">
    <property type="entry name" value="Cupin"/>
    <property type="match status" value="1"/>
</dbReference>
<dbReference type="AlphaFoldDB" id="B0T4M2"/>
<dbReference type="eggNOG" id="COG2850">
    <property type="taxonomic scope" value="Bacteria"/>
</dbReference>
<dbReference type="STRING" id="366602.Caul_1845"/>
<evidence type="ECO:0000313" key="2">
    <source>
        <dbReference type="EMBL" id="ABZ70974.1"/>
    </source>
</evidence>
<dbReference type="PANTHER" id="PTHR12461">
    <property type="entry name" value="HYPOXIA-INDUCIBLE FACTOR 1 ALPHA INHIBITOR-RELATED"/>
    <property type="match status" value="1"/>
</dbReference>